<accession>A0A1C4ZAW9</accession>
<dbReference type="Proteomes" id="UP000198228">
    <property type="component" value="Chromosome I"/>
</dbReference>
<protein>
    <submittedName>
        <fullName evidence="1">Uncharacterized protein</fullName>
    </submittedName>
</protein>
<dbReference type="RefSeq" id="WP_172894362.1">
    <property type="nucleotide sequence ID" value="NZ_LT607410.1"/>
</dbReference>
<organism evidence="1 2">
    <name type="scientific">Micromonospora purpureochromogenes</name>
    <dbReference type="NCBI Taxonomy" id="47872"/>
    <lineage>
        <taxon>Bacteria</taxon>
        <taxon>Bacillati</taxon>
        <taxon>Actinomycetota</taxon>
        <taxon>Actinomycetes</taxon>
        <taxon>Micromonosporales</taxon>
        <taxon>Micromonosporaceae</taxon>
        <taxon>Micromonospora</taxon>
    </lineage>
</organism>
<evidence type="ECO:0000313" key="2">
    <source>
        <dbReference type="Proteomes" id="UP000198228"/>
    </source>
</evidence>
<reference evidence="1 2" key="1">
    <citation type="submission" date="2016-06" db="EMBL/GenBank/DDBJ databases">
        <authorList>
            <person name="Kjaerup R.B."/>
            <person name="Dalgaard T.S."/>
            <person name="Juul-Madsen H.R."/>
        </authorList>
    </citation>
    <scope>NUCLEOTIDE SEQUENCE [LARGE SCALE GENOMIC DNA]</scope>
    <source>
        <strain evidence="1 2">DSM 43821</strain>
    </source>
</reference>
<gene>
    <name evidence="1" type="ORF">GA0074696_4227</name>
</gene>
<name>A0A1C4ZAW9_9ACTN</name>
<dbReference type="AlphaFoldDB" id="A0A1C4ZAW9"/>
<sequence>MPRRPVDVDRTAALARTVVARLAPEELPAFEMLSAPYLTGVDTATDGGRLEFGVLDAVATVTPVVTLVCATVTGALLRGAEGELEQLGGRATRGLFGALRRRPAPPPPAEFSRERLARVRTMASARATALGAEPALAAAIADAVVAALVLDPEPDR</sequence>
<evidence type="ECO:0000313" key="1">
    <source>
        <dbReference type="EMBL" id="SCF30080.1"/>
    </source>
</evidence>
<proteinExistence type="predicted"/>
<dbReference type="EMBL" id="LT607410">
    <property type="protein sequence ID" value="SCF30080.1"/>
    <property type="molecule type" value="Genomic_DNA"/>
</dbReference>